<feature type="transmembrane region" description="Helical" evidence="1">
    <location>
        <begin position="29"/>
        <end position="47"/>
    </location>
</feature>
<name>A0A1I6SR97_9FLAO</name>
<evidence type="ECO:0008006" key="4">
    <source>
        <dbReference type="Google" id="ProtNLM"/>
    </source>
</evidence>
<organism evidence="2 3">
    <name type="scientific">Lutibacter maritimus</name>
    <dbReference type="NCBI Taxonomy" id="593133"/>
    <lineage>
        <taxon>Bacteria</taxon>
        <taxon>Pseudomonadati</taxon>
        <taxon>Bacteroidota</taxon>
        <taxon>Flavobacteriia</taxon>
        <taxon>Flavobacteriales</taxon>
        <taxon>Flavobacteriaceae</taxon>
        <taxon>Lutibacter</taxon>
    </lineage>
</organism>
<dbReference type="AlphaFoldDB" id="A0A1I6SR97"/>
<evidence type="ECO:0000313" key="2">
    <source>
        <dbReference type="EMBL" id="SFS79494.1"/>
    </source>
</evidence>
<gene>
    <name evidence="2" type="ORF">SAMN04488006_0074</name>
</gene>
<proteinExistence type="predicted"/>
<reference evidence="3" key="1">
    <citation type="submission" date="2016-10" db="EMBL/GenBank/DDBJ databases">
        <authorList>
            <person name="Varghese N."/>
            <person name="Submissions S."/>
        </authorList>
    </citation>
    <scope>NUCLEOTIDE SEQUENCE [LARGE SCALE GENOMIC DNA]</scope>
    <source>
        <strain evidence="3">DSM 24450</strain>
    </source>
</reference>
<dbReference type="Proteomes" id="UP000199312">
    <property type="component" value="Unassembled WGS sequence"/>
</dbReference>
<sequence>MIDINTFGMNSNESLFTNLNFIIMKINKFLLNTLLAGVFIASFIGYAQEKEKESYEMVNLQYIMPKIGMEKAFEKSAKEHNNLYHKEGPYKASIDYILTGSETGWYVWLMGPNTFSDLDGSPGEGAHADHWNKFVAPTIDEYGRSEFWKYNEKLSYNNLKASTKYENIWILDLKRGDYYRFKAMMLKIKEAHEKKADDSILIYENQFNGNDGREIAIVWPFNSWAELDIDNGGIKKTYEEINGEGSWQDAMDEWSEFTESINSQVWRIGL</sequence>
<protein>
    <recommendedName>
        <fullName evidence="4">NIPSNAP protein</fullName>
    </recommendedName>
</protein>
<keyword evidence="1" id="KW-1133">Transmembrane helix</keyword>
<keyword evidence="1" id="KW-0472">Membrane</keyword>
<dbReference type="EMBL" id="FOZP01000010">
    <property type="protein sequence ID" value="SFS79494.1"/>
    <property type="molecule type" value="Genomic_DNA"/>
</dbReference>
<evidence type="ECO:0000313" key="3">
    <source>
        <dbReference type="Proteomes" id="UP000199312"/>
    </source>
</evidence>
<accession>A0A1I6SR97</accession>
<evidence type="ECO:0000256" key="1">
    <source>
        <dbReference type="SAM" id="Phobius"/>
    </source>
</evidence>
<keyword evidence="3" id="KW-1185">Reference proteome</keyword>
<keyword evidence="1" id="KW-0812">Transmembrane</keyword>